<evidence type="ECO:0000313" key="1">
    <source>
        <dbReference type="EMBL" id="NML15595.1"/>
    </source>
</evidence>
<organism evidence="1 2">
    <name type="scientific">Azohydromonas caseinilytica</name>
    <dbReference type="NCBI Taxonomy" id="2728836"/>
    <lineage>
        <taxon>Bacteria</taxon>
        <taxon>Pseudomonadati</taxon>
        <taxon>Pseudomonadota</taxon>
        <taxon>Betaproteobacteria</taxon>
        <taxon>Burkholderiales</taxon>
        <taxon>Sphaerotilaceae</taxon>
        <taxon>Azohydromonas</taxon>
    </lineage>
</organism>
<name>A0A848FA18_9BURK</name>
<reference evidence="1 2" key="1">
    <citation type="submission" date="2020-04" db="EMBL/GenBank/DDBJ databases">
        <title>Azohydromonas sp. isolated from soil.</title>
        <authorList>
            <person name="Dahal R.H."/>
        </authorList>
    </citation>
    <scope>NUCLEOTIDE SEQUENCE [LARGE SCALE GENOMIC DNA]</scope>
    <source>
        <strain evidence="1 2">G-1-1-14</strain>
    </source>
</reference>
<gene>
    <name evidence="1" type="ORF">HHL10_11510</name>
</gene>
<comment type="caution">
    <text evidence="1">The sequence shown here is derived from an EMBL/GenBank/DDBJ whole genome shotgun (WGS) entry which is preliminary data.</text>
</comment>
<proteinExistence type="predicted"/>
<dbReference type="RefSeq" id="WP_169160487.1">
    <property type="nucleotide sequence ID" value="NZ_JABBFW010000006.1"/>
</dbReference>
<dbReference type="EMBL" id="JABBFW010000006">
    <property type="protein sequence ID" value="NML15595.1"/>
    <property type="molecule type" value="Genomic_DNA"/>
</dbReference>
<evidence type="ECO:0000313" key="2">
    <source>
        <dbReference type="Proteomes" id="UP000574067"/>
    </source>
</evidence>
<sequence>MSHIGNGLATPRIVCSLADSIVYRVTTAAAWTLSHFRDLAHHELTAWECEKQGLPEGSKVPHIYINRMPNAPWWRFDAWSDGDCFHIRALGRWSEIHYIPKGHQEATTV</sequence>
<keyword evidence="2" id="KW-1185">Reference proteome</keyword>
<accession>A0A848FA18</accession>
<dbReference type="Proteomes" id="UP000574067">
    <property type="component" value="Unassembled WGS sequence"/>
</dbReference>
<protein>
    <submittedName>
        <fullName evidence="1">Uncharacterized protein</fullName>
    </submittedName>
</protein>
<dbReference type="AlphaFoldDB" id="A0A848FA18"/>